<feature type="region of interest" description="Disordered" evidence="3">
    <location>
        <begin position="151"/>
        <end position="176"/>
    </location>
</feature>
<keyword evidence="6" id="KW-1185">Reference proteome</keyword>
<evidence type="ECO:0000313" key="5">
    <source>
        <dbReference type="EMBL" id="AKT41211.1"/>
    </source>
</evidence>
<name>A0A0K1EK26_CHOCO</name>
<dbReference type="AlphaFoldDB" id="A0A0K1EK26"/>
<dbReference type="CDD" id="cd06464">
    <property type="entry name" value="ACD_sHsps-like"/>
    <property type="match status" value="1"/>
</dbReference>
<evidence type="ECO:0000313" key="6">
    <source>
        <dbReference type="Proteomes" id="UP000067626"/>
    </source>
</evidence>
<dbReference type="PATRIC" id="fig|52.7.peg.5950"/>
<dbReference type="STRING" id="52.CMC5_053720"/>
<dbReference type="InterPro" id="IPR008978">
    <property type="entry name" value="HSP20-like_chaperone"/>
</dbReference>
<comment type="similarity">
    <text evidence="1 2">Belongs to the small heat shock protein (HSP20) family.</text>
</comment>
<dbReference type="InterPro" id="IPR031107">
    <property type="entry name" value="Small_HSP"/>
</dbReference>
<dbReference type="PROSITE" id="PS01031">
    <property type="entry name" value="SHSP"/>
    <property type="match status" value="1"/>
</dbReference>
<feature type="region of interest" description="Disordered" evidence="3">
    <location>
        <begin position="1"/>
        <end position="21"/>
    </location>
</feature>
<feature type="compositionally biased region" description="Basic and acidic residues" evidence="3">
    <location>
        <begin position="162"/>
        <end position="176"/>
    </location>
</feature>
<evidence type="ECO:0000259" key="4">
    <source>
        <dbReference type="PROSITE" id="PS01031"/>
    </source>
</evidence>
<feature type="compositionally biased region" description="Basic and acidic residues" evidence="3">
    <location>
        <begin position="1"/>
        <end position="10"/>
    </location>
</feature>
<dbReference type="RefSeq" id="WP_050433022.1">
    <property type="nucleotide sequence ID" value="NZ_CP012159.1"/>
</dbReference>
<feature type="domain" description="SHSP" evidence="4">
    <location>
        <begin position="48"/>
        <end position="162"/>
    </location>
</feature>
<dbReference type="Pfam" id="PF00011">
    <property type="entry name" value="HSP20"/>
    <property type="match status" value="1"/>
</dbReference>
<evidence type="ECO:0000256" key="1">
    <source>
        <dbReference type="PROSITE-ProRule" id="PRU00285"/>
    </source>
</evidence>
<dbReference type="OrthoDB" id="9811615at2"/>
<accession>A0A0K1EK26</accession>
<dbReference type="Proteomes" id="UP000067626">
    <property type="component" value="Chromosome"/>
</dbReference>
<gene>
    <name evidence="5" type="ORF">CMC5_053720</name>
</gene>
<organism evidence="5 6">
    <name type="scientific">Chondromyces crocatus</name>
    <dbReference type="NCBI Taxonomy" id="52"/>
    <lineage>
        <taxon>Bacteria</taxon>
        <taxon>Pseudomonadati</taxon>
        <taxon>Myxococcota</taxon>
        <taxon>Polyangia</taxon>
        <taxon>Polyangiales</taxon>
        <taxon>Polyangiaceae</taxon>
        <taxon>Chondromyces</taxon>
    </lineage>
</organism>
<dbReference type="Gene3D" id="2.60.40.790">
    <property type="match status" value="1"/>
</dbReference>
<proteinExistence type="inferred from homology"/>
<dbReference type="EMBL" id="CP012159">
    <property type="protein sequence ID" value="AKT41211.1"/>
    <property type="molecule type" value="Genomic_DNA"/>
</dbReference>
<protein>
    <submittedName>
        <fullName evidence="5">Spore protein SP21</fullName>
    </submittedName>
</protein>
<dbReference type="SUPFAM" id="SSF49764">
    <property type="entry name" value="HSP20-like chaperones"/>
    <property type="match status" value="1"/>
</dbReference>
<evidence type="ECO:0000256" key="3">
    <source>
        <dbReference type="SAM" id="MobiDB-lite"/>
    </source>
</evidence>
<sequence>MANMIRKGERGPGSLVRSNDPLRMDPLQMMRDLFRWDPFREMQPMGTLAERVFNPEVEFKETKDAYLCKADLPGIQEKDLEISVTGNRLHIRGRREEEETHEEDRYYAYERSYGSFSRSFTLPEGANADEVTAELKDGVLDIRIPKRADVQARRVSLQSPREQQEKGKVEDKKKAA</sequence>
<dbReference type="InterPro" id="IPR002068">
    <property type="entry name" value="A-crystallin/Hsp20_dom"/>
</dbReference>
<dbReference type="PANTHER" id="PTHR11527">
    <property type="entry name" value="HEAT-SHOCK PROTEIN 20 FAMILY MEMBER"/>
    <property type="match status" value="1"/>
</dbReference>
<reference evidence="5 6" key="1">
    <citation type="submission" date="2015-07" db="EMBL/GenBank/DDBJ databases">
        <title>Genome analysis of myxobacterium Chondromyces crocatus Cm c5 reveals a high potential for natural compound synthesis and the genetic basis for the loss of fruiting body formation.</title>
        <authorList>
            <person name="Zaburannyi N."/>
            <person name="Bunk B."/>
            <person name="Maier J."/>
            <person name="Overmann J."/>
            <person name="Mueller R."/>
        </authorList>
    </citation>
    <scope>NUCLEOTIDE SEQUENCE [LARGE SCALE GENOMIC DNA]</scope>
    <source>
        <strain evidence="5 6">Cm c5</strain>
    </source>
</reference>
<evidence type="ECO:0000256" key="2">
    <source>
        <dbReference type="RuleBase" id="RU003616"/>
    </source>
</evidence>
<dbReference type="KEGG" id="ccro:CMC5_053720"/>